<keyword evidence="3" id="KW-1185">Reference proteome</keyword>
<dbReference type="Proteomes" id="UP000315700">
    <property type="component" value="Chromosome"/>
</dbReference>
<dbReference type="InterPro" id="IPR010982">
    <property type="entry name" value="Lambda_DNA-bd_dom_sf"/>
</dbReference>
<dbReference type="SMART" id="SM00530">
    <property type="entry name" value="HTH_XRE"/>
    <property type="match status" value="1"/>
</dbReference>
<dbReference type="CDD" id="cd00093">
    <property type="entry name" value="HTH_XRE"/>
    <property type="match status" value="1"/>
</dbReference>
<dbReference type="KEGG" id="ccos:Pan44_26350"/>
<dbReference type="PROSITE" id="PS50943">
    <property type="entry name" value="HTH_CROC1"/>
    <property type="match status" value="1"/>
</dbReference>
<evidence type="ECO:0000313" key="3">
    <source>
        <dbReference type="Proteomes" id="UP000315700"/>
    </source>
</evidence>
<name>A0A517SEQ3_9PLAN</name>
<dbReference type="GO" id="GO:0003677">
    <property type="term" value="F:DNA binding"/>
    <property type="evidence" value="ECO:0007669"/>
    <property type="project" value="InterPro"/>
</dbReference>
<dbReference type="RefSeq" id="WP_197454056.1">
    <property type="nucleotide sequence ID" value="NZ_CP036271.1"/>
</dbReference>
<dbReference type="InParanoid" id="A0A517SEQ3"/>
<dbReference type="Gene3D" id="1.10.260.40">
    <property type="entry name" value="lambda repressor-like DNA-binding domains"/>
    <property type="match status" value="1"/>
</dbReference>
<evidence type="ECO:0000259" key="1">
    <source>
        <dbReference type="PROSITE" id="PS50943"/>
    </source>
</evidence>
<dbReference type="InterPro" id="IPR001387">
    <property type="entry name" value="Cro/C1-type_HTH"/>
</dbReference>
<accession>A0A517SEQ3</accession>
<evidence type="ECO:0000313" key="2">
    <source>
        <dbReference type="EMBL" id="QDT54601.1"/>
    </source>
</evidence>
<reference evidence="2 3" key="1">
    <citation type="submission" date="2019-02" db="EMBL/GenBank/DDBJ databases">
        <title>Deep-cultivation of Planctomycetes and their phenomic and genomic characterization uncovers novel biology.</title>
        <authorList>
            <person name="Wiegand S."/>
            <person name="Jogler M."/>
            <person name="Boedeker C."/>
            <person name="Pinto D."/>
            <person name="Vollmers J."/>
            <person name="Rivas-Marin E."/>
            <person name="Kohn T."/>
            <person name="Peeters S.H."/>
            <person name="Heuer A."/>
            <person name="Rast P."/>
            <person name="Oberbeckmann S."/>
            <person name="Bunk B."/>
            <person name="Jeske O."/>
            <person name="Meyerdierks A."/>
            <person name="Storesund J.E."/>
            <person name="Kallscheuer N."/>
            <person name="Luecker S."/>
            <person name="Lage O.M."/>
            <person name="Pohl T."/>
            <person name="Merkel B.J."/>
            <person name="Hornburger P."/>
            <person name="Mueller R.-W."/>
            <person name="Bruemmer F."/>
            <person name="Labrenz M."/>
            <person name="Spormann A.M."/>
            <person name="Op den Camp H."/>
            <person name="Overmann J."/>
            <person name="Amann R."/>
            <person name="Jetten M.S.M."/>
            <person name="Mascher T."/>
            <person name="Medema M.H."/>
            <person name="Devos D.P."/>
            <person name="Kaster A.-K."/>
            <person name="Ovreas L."/>
            <person name="Rohde M."/>
            <person name="Galperin M.Y."/>
            <person name="Jogler C."/>
        </authorList>
    </citation>
    <scope>NUCLEOTIDE SEQUENCE [LARGE SCALE GENOMIC DNA]</scope>
    <source>
        <strain evidence="2 3">Pan44</strain>
    </source>
</reference>
<dbReference type="Pfam" id="PF13560">
    <property type="entry name" value="HTH_31"/>
    <property type="match status" value="1"/>
</dbReference>
<sequence>MVLQQRFQTNVASLIAGLGWTQAELARQIGVSRSLVHTYMSGDSSPGLEVVQRFADALGVDPARLLSESGVEKSSGDDKVAAMEELLTVTEAAQLAKLSRAEINRKVAVGILPAVRRSSGWWISREAVLKLIDAPRKRGRPRKSQQVS</sequence>
<dbReference type="AlphaFoldDB" id="A0A517SEQ3"/>
<gene>
    <name evidence="2" type="ORF">Pan44_26350</name>
</gene>
<dbReference type="SUPFAM" id="SSF47413">
    <property type="entry name" value="lambda repressor-like DNA-binding domains"/>
    <property type="match status" value="1"/>
</dbReference>
<protein>
    <submittedName>
        <fullName evidence="2">Helix-turn-helix protein</fullName>
    </submittedName>
</protein>
<dbReference type="EMBL" id="CP036271">
    <property type="protein sequence ID" value="QDT54601.1"/>
    <property type="molecule type" value="Genomic_DNA"/>
</dbReference>
<proteinExistence type="predicted"/>
<organism evidence="2 3">
    <name type="scientific">Caulifigura coniformis</name>
    <dbReference type="NCBI Taxonomy" id="2527983"/>
    <lineage>
        <taxon>Bacteria</taxon>
        <taxon>Pseudomonadati</taxon>
        <taxon>Planctomycetota</taxon>
        <taxon>Planctomycetia</taxon>
        <taxon>Planctomycetales</taxon>
        <taxon>Planctomycetaceae</taxon>
        <taxon>Caulifigura</taxon>
    </lineage>
</organism>
<feature type="domain" description="HTH cro/C1-type" evidence="1">
    <location>
        <begin position="18"/>
        <end position="65"/>
    </location>
</feature>